<keyword evidence="2" id="KW-1185">Reference proteome</keyword>
<evidence type="ECO:0000313" key="1">
    <source>
        <dbReference type="EMBL" id="MFC7441771.1"/>
    </source>
</evidence>
<feature type="non-terminal residue" evidence="1">
    <location>
        <position position="1"/>
    </location>
</feature>
<proteinExistence type="predicted"/>
<dbReference type="RefSeq" id="WP_379865229.1">
    <property type="nucleotide sequence ID" value="NZ_JBHTBW010000036.1"/>
</dbReference>
<comment type="caution">
    <text evidence="1">The sequence shown here is derived from an EMBL/GenBank/DDBJ whole genome shotgun (WGS) entry which is preliminary data.</text>
</comment>
<accession>A0ABW2RM01</accession>
<sequence>FIDSTKKAADPAFQGSLSAASALALRQVLFVVRTAIAHSLGSHLSSGGSGLSVGQGRPIEWFRMKGALEAERNLAVKGECECTYKQEANDV</sequence>
<name>A0ABW2RM01_9BACL</name>
<protein>
    <submittedName>
        <fullName evidence="1">Uncharacterized protein</fullName>
    </submittedName>
</protein>
<evidence type="ECO:0000313" key="2">
    <source>
        <dbReference type="Proteomes" id="UP001596500"/>
    </source>
</evidence>
<gene>
    <name evidence="1" type="ORF">ACFQNG_11750</name>
</gene>
<organism evidence="1 2">
    <name type="scientific">Laceyella putida</name>
    <dbReference type="NCBI Taxonomy" id="110101"/>
    <lineage>
        <taxon>Bacteria</taxon>
        <taxon>Bacillati</taxon>
        <taxon>Bacillota</taxon>
        <taxon>Bacilli</taxon>
        <taxon>Bacillales</taxon>
        <taxon>Thermoactinomycetaceae</taxon>
        <taxon>Laceyella</taxon>
    </lineage>
</organism>
<dbReference type="EMBL" id="JBHTBW010000036">
    <property type="protein sequence ID" value="MFC7441771.1"/>
    <property type="molecule type" value="Genomic_DNA"/>
</dbReference>
<dbReference type="Proteomes" id="UP001596500">
    <property type="component" value="Unassembled WGS sequence"/>
</dbReference>
<reference evidence="2" key="1">
    <citation type="journal article" date="2019" name="Int. J. Syst. Evol. Microbiol.">
        <title>The Global Catalogue of Microorganisms (GCM) 10K type strain sequencing project: providing services to taxonomists for standard genome sequencing and annotation.</title>
        <authorList>
            <consortium name="The Broad Institute Genomics Platform"/>
            <consortium name="The Broad Institute Genome Sequencing Center for Infectious Disease"/>
            <person name="Wu L."/>
            <person name="Ma J."/>
        </authorList>
    </citation>
    <scope>NUCLEOTIDE SEQUENCE [LARGE SCALE GENOMIC DNA]</scope>
    <source>
        <strain evidence="2">CGMCC 1.12942</strain>
    </source>
</reference>